<reference evidence="2" key="2">
    <citation type="submission" date="2025-08" db="UniProtKB">
        <authorList>
            <consortium name="RefSeq"/>
        </authorList>
    </citation>
    <scope>IDENTIFICATION</scope>
    <source>
        <tissue evidence="2">Leaf</tissue>
    </source>
</reference>
<protein>
    <submittedName>
        <fullName evidence="2">Uncharacterized protein LOC142178437 isoform X1</fullName>
    </submittedName>
</protein>
<proteinExistence type="predicted"/>
<gene>
    <name evidence="2" type="primary">LOC142178437</name>
</gene>
<dbReference type="Proteomes" id="UP000790787">
    <property type="component" value="Chromosome 24"/>
</dbReference>
<sequence>MASYLGQIDTLKDQFDSLMPLSASVTTQEQQRDKFFMVLALKGFRSDLSPIKDQILASSVVPSLVEVSAWLLRIGTEVLDTNKVETSVLVVQNENPQEQNIYQREKRKSSRPYCNKPGHTRQTCWKLHGRQPRTNNRSTTHIVQNGGETDDQHADFITLSGVDYSDYLQYQAAKQQSLSSGTSQTGLENGEDYWNRI</sequence>
<keyword evidence="1" id="KW-1185">Reference proteome</keyword>
<name>A0AC58U3E9_TOBAC</name>
<dbReference type="RefSeq" id="XP_075104003.1">
    <property type="nucleotide sequence ID" value="XM_075247902.1"/>
</dbReference>
<accession>A0AC58U3E9</accession>
<reference evidence="1" key="1">
    <citation type="journal article" date="2014" name="Nat. Commun.">
        <title>The tobacco genome sequence and its comparison with those of tomato and potato.</title>
        <authorList>
            <person name="Sierro N."/>
            <person name="Battey J.N."/>
            <person name="Ouadi S."/>
            <person name="Bakaher N."/>
            <person name="Bovet L."/>
            <person name="Willig A."/>
            <person name="Goepfert S."/>
            <person name="Peitsch M.C."/>
            <person name="Ivanov N.V."/>
        </authorList>
    </citation>
    <scope>NUCLEOTIDE SEQUENCE [LARGE SCALE GENOMIC DNA]</scope>
</reference>
<evidence type="ECO:0000313" key="2">
    <source>
        <dbReference type="RefSeq" id="XP_075104003.1"/>
    </source>
</evidence>
<evidence type="ECO:0000313" key="1">
    <source>
        <dbReference type="Proteomes" id="UP000790787"/>
    </source>
</evidence>
<organism evidence="1 2">
    <name type="scientific">Nicotiana tabacum</name>
    <name type="common">Common tobacco</name>
    <dbReference type="NCBI Taxonomy" id="4097"/>
    <lineage>
        <taxon>Eukaryota</taxon>
        <taxon>Viridiplantae</taxon>
        <taxon>Streptophyta</taxon>
        <taxon>Embryophyta</taxon>
        <taxon>Tracheophyta</taxon>
        <taxon>Spermatophyta</taxon>
        <taxon>Magnoliopsida</taxon>
        <taxon>eudicotyledons</taxon>
        <taxon>Gunneridae</taxon>
        <taxon>Pentapetalae</taxon>
        <taxon>asterids</taxon>
        <taxon>lamiids</taxon>
        <taxon>Solanales</taxon>
        <taxon>Solanaceae</taxon>
        <taxon>Nicotianoideae</taxon>
        <taxon>Nicotianeae</taxon>
        <taxon>Nicotiana</taxon>
    </lineage>
</organism>